<evidence type="ECO:0000313" key="2">
    <source>
        <dbReference type="EMBL" id="CAG9768437.1"/>
    </source>
</evidence>
<proteinExistence type="predicted"/>
<dbReference type="InterPro" id="IPR040854">
    <property type="entry name" value="ZSWIM9"/>
</dbReference>
<dbReference type="InterPro" id="IPR048325">
    <property type="entry name" value="ZSWIM3_N"/>
</dbReference>
<organism evidence="2 3">
    <name type="scientific">Ceutorhynchus assimilis</name>
    <name type="common">cabbage seed weevil</name>
    <dbReference type="NCBI Taxonomy" id="467358"/>
    <lineage>
        <taxon>Eukaryota</taxon>
        <taxon>Metazoa</taxon>
        <taxon>Ecdysozoa</taxon>
        <taxon>Arthropoda</taxon>
        <taxon>Hexapoda</taxon>
        <taxon>Insecta</taxon>
        <taxon>Pterygota</taxon>
        <taxon>Neoptera</taxon>
        <taxon>Endopterygota</taxon>
        <taxon>Coleoptera</taxon>
        <taxon>Polyphaga</taxon>
        <taxon>Cucujiformia</taxon>
        <taxon>Curculionidae</taxon>
        <taxon>Ceutorhynchinae</taxon>
        <taxon>Ceutorhynchus</taxon>
    </lineage>
</organism>
<accession>A0A9N9MQC1</accession>
<reference evidence="2" key="1">
    <citation type="submission" date="2022-01" db="EMBL/GenBank/DDBJ databases">
        <authorList>
            <person name="King R."/>
        </authorList>
    </citation>
    <scope>NUCLEOTIDE SEQUENCE</scope>
</reference>
<feature type="domain" description="ZSWIM3 N-terminal" evidence="1">
    <location>
        <begin position="48"/>
        <end position="160"/>
    </location>
</feature>
<dbReference type="PANTHER" id="PTHR47086:SF4">
    <property type="entry name" value="BTB DOMAIN-CONTAINING PROTEIN"/>
    <property type="match status" value="1"/>
</dbReference>
<name>A0A9N9MQC1_9CUCU</name>
<evidence type="ECO:0000313" key="3">
    <source>
        <dbReference type="Proteomes" id="UP001152799"/>
    </source>
</evidence>
<dbReference type="OrthoDB" id="124789at2759"/>
<dbReference type="Pfam" id="PF21599">
    <property type="entry name" value="ZSWIM3_N"/>
    <property type="match status" value="1"/>
</dbReference>
<protein>
    <recommendedName>
        <fullName evidence="1">ZSWIM3 N-terminal domain-containing protein</fullName>
    </recommendedName>
</protein>
<gene>
    <name evidence="2" type="ORF">CEUTPL_LOCUS8975</name>
</gene>
<sequence length="245" mass="28010">MSEVESKDESERLVGVEYEETPALEVEDPDCESGHDGEETVVDLGFSVGERFSSFGEFDKIFLKAFQARHVCFYKSQIETIQSAQRRLFKHNKSLVNYSFKPELKYYYLRYKCLFSGRFKSQGTGASVTTCPASISLSLKKTTDNEQFLEVISVDNRHHHPVSQEHKPSEYGGLTDTATDNIIEKRTTEDKNFRAVLAKGEHIAKLASVSDNKRFHEILKNLDDLILYLKCVENEVENDDDDDDD</sequence>
<dbReference type="EMBL" id="OU892280">
    <property type="protein sequence ID" value="CAG9768437.1"/>
    <property type="molecule type" value="Genomic_DNA"/>
</dbReference>
<evidence type="ECO:0000259" key="1">
    <source>
        <dbReference type="Pfam" id="PF21599"/>
    </source>
</evidence>
<dbReference type="PANTHER" id="PTHR47086">
    <property type="entry name" value="BTB DOMAIN-CONTAINING PROTEIN"/>
    <property type="match status" value="1"/>
</dbReference>
<dbReference type="AlphaFoldDB" id="A0A9N9MQC1"/>
<keyword evidence="3" id="KW-1185">Reference proteome</keyword>
<dbReference type="Proteomes" id="UP001152799">
    <property type="component" value="Chromosome 4"/>
</dbReference>